<reference evidence="2 3" key="1">
    <citation type="submission" date="2023-03" db="EMBL/GenBank/DDBJ databases">
        <title>WGS of Gossypium arboreum.</title>
        <authorList>
            <person name="Yu D."/>
        </authorList>
    </citation>
    <scope>NUCLEOTIDE SEQUENCE [LARGE SCALE GENOMIC DNA]</scope>
    <source>
        <tissue evidence="2">Leaf</tissue>
    </source>
</reference>
<evidence type="ECO:0000313" key="2">
    <source>
        <dbReference type="EMBL" id="KAK5841894.1"/>
    </source>
</evidence>
<protein>
    <submittedName>
        <fullName evidence="2">Uncharacterized protein</fullName>
    </submittedName>
</protein>
<gene>
    <name evidence="2" type="ORF">PVK06_004218</name>
</gene>
<feature type="coiled-coil region" evidence="1">
    <location>
        <begin position="42"/>
        <end position="76"/>
    </location>
</feature>
<proteinExistence type="predicted"/>
<sequence>MGGHEAVEVAKTVLEVADVAWTALECSHHLHHPHDAPHSLHNSELQKELETLKSENRRLRNQLEQNLKLLNNLSESPVLLNDCPPNLYARLVSTVDSRDFLTRLKSLNESDIKIEFPFKEATGDDVHSAEVLINVDQKEPSWWVWVTDEMVPSNVEEWSGIDDENYVVVSEEHVVDGVANFMAKCLLLNPKAQTMTPEELQKTMLKALEGVSKLEKVLSIWHAGKMFYVLSTWGFTLAGLYNSRTIVKLAAMGIQTTGKVVMRAQDLHGESQDLISLNRTLTTNLQSLKTYIIGSRDLA</sequence>
<keyword evidence="1" id="KW-0175">Coiled coil</keyword>
<evidence type="ECO:0000313" key="3">
    <source>
        <dbReference type="Proteomes" id="UP001358586"/>
    </source>
</evidence>
<dbReference type="Proteomes" id="UP001358586">
    <property type="component" value="Chromosome 2"/>
</dbReference>
<comment type="caution">
    <text evidence="2">The sequence shown here is derived from an EMBL/GenBank/DDBJ whole genome shotgun (WGS) entry which is preliminary data.</text>
</comment>
<dbReference type="EMBL" id="JARKNE010000002">
    <property type="protein sequence ID" value="KAK5841894.1"/>
    <property type="molecule type" value="Genomic_DNA"/>
</dbReference>
<dbReference type="PANTHER" id="PTHR33874:SF4">
    <property type="entry name" value="EXPRESSED PROTEIN"/>
    <property type="match status" value="1"/>
</dbReference>
<organism evidence="2 3">
    <name type="scientific">Gossypium arboreum</name>
    <name type="common">Tree cotton</name>
    <name type="synonym">Gossypium nanking</name>
    <dbReference type="NCBI Taxonomy" id="29729"/>
    <lineage>
        <taxon>Eukaryota</taxon>
        <taxon>Viridiplantae</taxon>
        <taxon>Streptophyta</taxon>
        <taxon>Embryophyta</taxon>
        <taxon>Tracheophyta</taxon>
        <taxon>Spermatophyta</taxon>
        <taxon>Magnoliopsida</taxon>
        <taxon>eudicotyledons</taxon>
        <taxon>Gunneridae</taxon>
        <taxon>Pentapetalae</taxon>
        <taxon>rosids</taxon>
        <taxon>malvids</taxon>
        <taxon>Malvales</taxon>
        <taxon>Malvaceae</taxon>
        <taxon>Malvoideae</taxon>
        <taxon>Gossypium</taxon>
    </lineage>
</organism>
<evidence type="ECO:0000256" key="1">
    <source>
        <dbReference type="SAM" id="Coils"/>
    </source>
</evidence>
<accession>A0ABR0QSC9</accession>
<dbReference type="PANTHER" id="PTHR33874">
    <property type="entry name" value="RING FINGER PROTEIN"/>
    <property type="match status" value="1"/>
</dbReference>
<name>A0ABR0QSC9_GOSAR</name>
<keyword evidence="3" id="KW-1185">Reference proteome</keyword>